<name>A0A9E7KUY7_9LILI</name>
<keyword evidence="3" id="KW-1185">Reference proteome</keyword>
<evidence type="ECO:0000256" key="1">
    <source>
        <dbReference type="SAM" id="Phobius"/>
    </source>
</evidence>
<dbReference type="AlphaFoldDB" id="A0A9E7KUY7"/>
<dbReference type="Proteomes" id="UP001055439">
    <property type="component" value="Chromosome 8"/>
</dbReference>
<accession>A0A9E7KUY7</accession>
<evidence type="ECO:0000313" key="3">
    <source>
        <dbReference type="Proteomes" id="UP001055439"/>
    </source>
</evidence>
<evidence type="ECO:0000313" key="2">
    <source>
        <dbReference type="EMBL" id="URE35093.1"/>
    </source>
</evidence>
<sequence>MSRVLVTVLAECDFSIDGEMMAKGVLLLLVSSPPLSPPLREGLRMNRRRGFAAFSYVACAPVCPLFLSCSIWNSFALCPNETPDLLFVLGSKTFSLSWVCALAWCYRVEALLLVSFIKAALSSYGFPCADVITLLRYAIASVIFALSSDLSTLSFVK</sequence>
<dbReference type="EMBL" id="CP097510">
    <property type="protein sequence ID" value="URE35093.1"/>
    <property type="molecule type" value="Genomic_DNA"/>
</dbReference>
<protein>
    <submittedName>
        <fullName evidence="2">Uncharacterized protein</fullName>
    </submittedName>
</protein>
<feature type="transmembrane region" description="Helical" evidence="1">
    <location>
        <begin position="95"/>
        <end position="117"/>
    </location>
</feature>
<organism evidence="2 3">
    <name type="scientific">Musa troglodytarum</name>
    <name type="common">fe'i banana</name>
    <dbReference type="NCBI Taxonomy" id="320322"/>
    <lineage>
        <taxon>Eukaryota</taxon>
        <taxon>Viridiplantae</taxon>
        <taxon>Streptophyta</taxon>
        <taxon>Embryophyta</taxon>
        <taxon>Tracheophyta</taxon>
        <taxon>Spermatophyta</taxon>
        <taxon>Magnoliopsida</taxon>
        <taxon>Liliopsida</taxon>
        <taxon>Zingiberales</taxon>
        <taxon>Musaceae</taxon>
        <taxon>Musa</taxon>
    </lineage>
</organism>
<proteinExistence type="predicted"/>
<keyword evidence="1" id="KW-1133">Transmembrane helix</keyword>
<feature type="transmembrane region" description="Helical" evidence="1">
    <location>
        <begin position="124"/>
        <end position="147"/>
    </location>
</feature>
<feature type="transmembrane region" description="Helical" evidence="1">
    <location>
        <begin position="51"/>
        <end position="75"/>
    </location>
</feature>
<keyword evidence="1" id="KW-0472">Membrane</keyword>
<keyword evidence="1" id="KW-0812">Transmembrane</keyword>
<reference evidence="2" key="1">
    <citation type="submission" date="2022-05" db="EMBL/GenBank/DDBJ databases">
        <title>The Musa troglodytarum L. genome provides insights into the mechanism of non-climacteric behaviour and enrichment of carotenoids.</title>
        <authorList>
            <person name="Wang J."/>
        </authorList>
    </citation>
    <scope>NUCLEOTIDE SEQUENCE</scope>
    <source>
        <tissue evidence="2">Leaf</tissue>
    </source>
</reference>
<gene>
    <name evidence="2" type="ORF">MUK42_34422</name>
</gene>